<protein>
    <recommendedName>
        <fullName evidence="3">Reverse transcriptase</fullName>
    </recommendedName>
</protein>
<evidence type="ECO:0008006" key="3">
    <source>
        <dbReference type="Google" id="ProtNLM"/>
    </source>
</evidence>
<evidence type="ECO:0000313" key="1">
    <source>
        <dbReference type="EMBL" id="CAH2103759.1"/>
    </source>
</evidence>
<name>A0AAU9UVR3_EUPED</name>
<evidence type="ECO:0000313" key="2">
    <source>
        <dbReference type="Proteomes" id="UP001153954"/>
    </source>
</evidence>
<sequence>MSDPYRLECVVRQGGLTSPLGCHVDDVDMNNLSNTDDMVLLSVSIRGMISLIQICEKYTSRHGLKYNLTKSQCMIFEAFGTICSQNIPPVLLSGVRLKTVGQIKYLGNVITTNLRDDADIERERRALSVRVNMVARRFARYSAQMKMILFKAYCIFLYTCIPVG</sequence>
<comment type="caution">
    <text evidence="1">The sequence shown here is derived from an EMBL/GenBank/DDBJ whole genome shotgun (WGS) entry which is preliminary data.</text>
</comment>
<organism evidence="1 2">
    <name type="scientific">Euphydryas editha</name>
    <name type="common">Edith's checkerspot</name>
    <dbReference type="NCBI Taxonomy" id="104508"/>
    <lineage>
        <taxon>Eukaryota</taxon>
        <taxon>Metazoa</taxon>
        <taxon>Ecdysozoa</taxon>
        <taxon>Arthropoda</taxon>
        <taxon>Hexapoda</taxon>
        <taxon>Insecta</taxon>
        <taxon>Pterygota</taxon>
        <taxon>Neoptera</taxon>
        <taxon>Endopterygota</taxon>
        <taxon>Lepidoptera</taxon>
        <taxon>Glossata</taxon>
        <taxon>Ditrysia</taxon>
        <taxon>Papilionoidea</taxon>
        <taxon>Nymphalidae</taxon>
        <taxon>Nymphalinae</taxon>
        <taxon>Euphydryas</taxon>
    </lineage>
</organism>
<keyword evidence="2" id="KW-1185">Reference proteome</keyword>
<proteinExistence type="predicted"/>
<dbReference type="Proteomes" id="UP001153954">
    <property type="component" value="Unassembled WGS sequence"/>
</dbReference>
<dbReference type="EMBL" id="CAKOGL010000026">
    <property type="protein sequence ID" value="CAH2103759.1"/>
    <property type="molecule type" value="Genomic_DNA"/>
</dbReference>
<gene>
    <name evidence="1" type="ORF">EEDITHA_LOCUS18228</name>
</gene>
<dbReference type="AlphaFoldDB" id="A0AAU9UVR3"/>
<reference evidence="1" key="1">
    <citation type="submission" date="2022-03" db="EMBL/GenBank/DDBJ databases">
        <authorList>
            <person name="Tunstrom K."/>
        </authorList>
    </citation>
    <scope>NUCLEOTIDE SEQUENCE</scope>
</reference>
<accession>A0AAU9UVR3</accession>